<sequence>MNIHTEISKYVFSKSIQGFGTIHLRYLNVEQDAGFLHEWVTKPYASYWGMLDSTIHEVREEYAKLVAQKYYDVFIGEHEGKPIFLMEKYKATADRIAKYYKAKDTDYGMHILVAPPTQKIKNFTWNVFSTVLDFFFDQPNIDRIVVEPDVRNEKIHKLNKKAGFQYQKEIELPEKRAALAFCEKQVYQQAKWLQQKSNTMTSVQLTDQSKSTMMHLSPEIWKKVNLALVRKAISEFAHERVFIPQKIEKEKASNTYVLISDTSDITYEFNATKRALDHWDIDEQTIVKKKIEIIQPIEALTFIVEFKNTLGIPEDLLAVYLEEITSTLSGAAYKYANQQFSAQELIHTSFQMIEHAMTEGHPCFVANNGRIGFDSEDYMKYAPEANHPFTIIWLAGHNSKTTFTSTKQFGYKPLMRKEIGISSIAKFNTKLQALGLDIEDYTFIPVHPWQWNNKIQHVFAADIANQNLVFLGESEDHYSAQQSIRTLYNCSNPEKMYTKTALSILNMGFVRGLSPYYMKSTPHITNWITKLLENDPYLKSTGFTMLGEVATVGFQNTYYEVLGKTNAHNKMLSALWRESPHNKIEAHQNLMTMAAFLHIDNQGNSFLAALINASGNDTLTWVRRYLHAYLSPLLHCFYKHELVFMPHGENIIMVMEDHTPVHILMKDITEEVIVFNKEKLFGEAERLYTKTSDEMKVLTIFTDVFDCFFRFMSSILEKHSGFEEDHFWQLVAECILIYQSEHPEFQEKYDKYDLFIPEFDRCCLNRLQLRNTKQMLNLGDPIESLILDGMLQNPIARFKTQNIMFIKEDIQNVDA</sequence>
<gene>
    <name evidence="3" type="ORF">FHK87_04475</name>
</gene>
<dbReference type="PANTHER" id="PTHR34384">
    <property type="entry name" value="L-2,3-DIAMINOPROPANOATE--CITRATE LIGASE"/>
    <property type="match status" value="1"/>
</dbReference>
<reference evidence="3 4" key="1">
    <citation type="submission" date="2019-06" db="EMBL/GenBank/DDBJ databases">
        <authorList>
            <person name="Meng X."/>
        </authorList>
    </citation>
    <scope>NUCLEOTIDE SEQUENCE [LARGE SCALE GENOMIC DNA]</scope>
    <source>
        <strain evidence="3 4">M625</strain>
    </source>
</reference>
<dbReference type="Gene3D" id="3.30.310.280">
    <property type="match status" value="1"/>
</dbReference>
<dbReference type="Gene3D" id="1.10.510.40">
    <property type="match status" value="1"/>
</dbReference>
<dbReference type="SMART" id="SM01006">
    <property type="entry name" value="AlcB"/>
    <property type="match status" value="1"/>
</dbReference>
<dbReference type="InterPro" id="IPR007310">
    <property type="entry name" value="Aerobactin_biosyn_IucA/IucC_N"/>
</dbReference>
<dbReference type="GO" id="GO:0016881">
    <property type="term" value="F:acid-amino acid ligase activity"/>
    <property type="evidence" value="ECO:0007669"/>
    <property type="project" value="UniProtKB-ARBA"/>
</dbReference>
<keyword evidence="3" id="KW-0808">Transferase</keyword>
<dbReference type="GO" id="GO:0016746">
    <property type="term" value="F:acyltransferase activity"/>
    <property type="evidence" value="ECO:0007669"/>
    <property type="project" value="InterPro"/>
</dbReference>
<evidence type="ECO:0000313" key="4">
    <source>
        <dbReference type="Proteomes" id="UP000315540"/>
    </source>
</evidence>
<keyword evidence="4" id="KW-1185">Reference proteome</keyword>
<feature type="domain" description="Acyltransferase MbtK/IucB-like conserved" evidence="2">
    <location>
        <begin position="25"/>
        <end position="72"/>
    </location>
</feature>
<evidence type="ECO:0000313" key="3">
    <source>
        <dbReference type="EMBL" id="TPN86863.1"/>
    </source>
</evidence>
<dbReference type="Gene3D" id="6.10.250.3370">
    <property type="match status" value="1"/>
</dbReference>
<evidence type="ECO:0000259" key="2">
    <source>
        <dbReference type="SMART" id="SM01006"/>
    </source>
</evidence>
<dbReference type="SUPFAM" id="SSF55729">
    <property type="entry name" value="Acyl-CoA N-acyltransferases (Nat)"/>
    <property type="match status" value="1"/>
</dbReference>
<dbReference type="InterPro" id="IPR019432">
    <property type="entry name" value="Acyltransferase_MbtK/IucB-like"/>
</dbReference>
<name>A0A504JGR5_9FLAO</name>
<dbReference type="Proteomes" id="UP000315540">
    <property type="component" value="Unassembled WGS sequence"/>
</dbReference>
<dbReference type="InterPro" id="IPR037455">
    <property type="entry name" value="LucA/IucC-like"/>
</dbReference>
<accession>A0A504JGR5</accession>
<dbReference type="Pfam" id="PF06276">
    <property type="entry name" value="FhuF"/>
    <property type="match status" value="1"/>
</dbReference>
<dbReference type="Pfam" id="PF13523">
    <property type="entry name" value="Acetyltransf_8"/>
    <property type="match status" value="1"/>
</dbReference>
<dbReference type="Pfam" id="PF04183">
    <property type="entry name" value="IucA_IucC"/>
    <property type="match status" value="1"/>
</dbReference>
<organism evidence="3 4">
    <name type="scientific">Aquimarina algicola</name>
    <dbReference type="NCBI Taxonomy" id="2589995"/>
    <lineage>
        <taxon>Bacteria</taxon>
        <taxon>Pseudomonadati</taxon>
        <taxon>Bacteroidota</taxon>
        <taxon>Flavobacteriia</taxon>
        <taxon>Flavobacteriales</taxon>
        <taxon>Flavobacteriaceae</taxon>
        <taxon>Aquimarina</taxon>
    </lineage>
</organism>
<dbReference type="AlphaFoldDB" id="A0A504JGR5"/>
<dbReference type="RefSeq" id="WP_140590429.1">
    <property type="nucleotide sequence ID" value="NZ_VFWZ01000002.1"/>
</dbReference>
<dbReference type="InterPro" id="IPR022770">
    <property type="entry name" value="IucA/IucC-like_C"/>
</dbReference>
<dbReference type="EMBL" id="VFWZ01000002">
    <property type="protein sequence ID" value="TPN86863.1"/>
    <property type="molecule type" value="Genomic_DNA"/>
</dbReference>
<dbReference type="OrthoDB" id="495728at2"/>
<dbReference type="GO" id="GO:0019290">
    <property type="term" value="P:siderophore biosynthetic process"/>
    <property type="evidence" value="ECO:0007669"/>
    <property type="project" value="InterPro"/>
</dbReference>
<proteinExistence type="predicted"/>
<dbReference type="Gene3D" id="3.40.630.30">
    <property type="match status" value="1"/>
</dbReference>
<comment type="pathway">
    <text evidence="1">Siderophore biosynthesis.</text>
</comment>
<comment type="caution">
    <text evidence="3">The sequence shown here is derived from an EMBL/GenBank/DDBJ whole genome shotgun (WGS) entry which is preliminary data.</text>
</comment>
<dbReference type="PANTHER" id="PTHR34384:SF6">
    <property type="entry name" value="STAPHYLOFERRIN B SYNTHASE"/>
    <property type="match status" value="1"/>
</dbReference>
<protein>
    <submittedName>
        <fullName evidence="3">GNAT family N-acetyltransferase</fullName>
    </submittedName>
</protein>
<dbReference type="InterPro" id="IPR016181">
    <property type="entry name" value="Acyl_CoA_acyltransferase"/>
</dbReference>
<evidence type="ECO:0000256" key="1">
    <source>
        <dbReference type="ARBA" id="ARBA00004924"/>
    </source>
</evidence>